<sequence length="384" mass="39994">MGISVEDTEISAAKAMINEVKAKAKATTSTISVEGARKVMETPVGTTVVGRALTAVGAMESEAMMTEEDTRVLLTRQGMVADLPGMITEGATVTLLGDMTKVAAGMTTVEVTEALQIKAVEDMITVGATEALLIKVMADMITVEATEALLVAMTIEKTMVVHLADTTKAAVATIIEEATGRLAMAVEEPTMTARADTLEVHTMIVRVAGTAGKITAVTTAVLAGKATAVMAEDITDKTIVATVEMEIEAVTTVDKITEVTEGMGIETMDKIIEVTEEVGIEAETIVVTASKMIAVEETEAGVAAVAVAVVLEEAVVAGKKGLAPDLSPVLDTSRSATRSQILVSKTSGVAELVPVRFMPKIPICSNKCRFVVAPGLLERVKLCG</sequence>
<evidence type="ECO:0000313" key="1">
    <source>
        <dbReference type="EMBL" id="KAK1945492.1"/>
    </source>
</evidence>
<accession>A0AAD9GVR5</accession>
<protein>
    <submittedName>
        <fullName evidence="1">Uncharacterized protein</fullName>
    </submittedName>
</protein>
<gene>
    <name evidence="1" type="ORF">P3T76_002540</name>
</gene>
<dbReference type="AlphaFoldDB" id="A0AAD9GVR5"/>
<organism evidence="1 2">
    <name type="scientific">Phytophthora citrophthora</name>
    <dbReference type="NCBI Taxonomy" id="4793"/>
    <lineage>
        <taxon>Eukaryota</taxon>
        <taxon>Sar</taxon>
        <taxon>Stramenopiles</taxon>
        <taxon>Oomycota</taxon>
        <taxon>Peronosporomycetes</taxon>
        <taxon>Peronosporales</taxon>
        <taxon>Peronosporaceae</taxon>
        <taxon>Phytophthora</taxon>
    </lineage>
</organism>
<evidence type="ECO:0000313" key="2">
    <source>
        <dbReference type="Proteomes" id="UP001259832"/>
    </source>
</evidence>
<dbReference type="EMBL" id="JASMQC010000004">
    <property type="protein sequence ID" value="KAK1945492.1"/>
    <property type="molecule type" value="Genomic_DNA"/>
</dbReference>
<reference evidence="1" key="1">
    <citation type="submission" date="2023-08" db="EMBL/GenBank/DDBJ databases">
        <title>Reference Genome Resource for the Citrus Pathogen Phytophthora citrophthora.</title>
        <authorList>
            <person name="Moller H."/>
            <person name="Coetzee B."/>
            <person name="Rose L.J."/>
            <person name="Van Niekerk J.M."/>
        </authorList>
    </citation>
    <scope>NUCLEOTIDE SEQUENCE</scope>
    <source>
        <strain evidence="1">STE-U-9442</strain>
    </source>
</reference>
<proteinExistence type="predicted"/>
<dbReference type="Proteomes" id="UP001259832">
    <property type="component" value="Unassembled WGS sequence"/>
</dbReference>
<comment type="caution">
    <text evidence="1">The sequence shown here is derived from an EMBL/GenBank/DDBJ whole genome shotgun (WGS) entry which is preliminary data.</text>
</comment>
<keyword evidence="2" id="KW-1185">Reference proteome</keyword>
<name>A0AAD9GVR5_9STRA</name>